<sequence>MSHPLRLPPPKTTLQIYRHLLRESSYLPSVVRPFVDKHIKSRFHKHQKDTLHVSSRTKKAEKGLRYLRAANSGDTSRMTRILLFAFGRIGPRRRELLDAVIKRPPPQNTEELEAKIKETMDVSPDSPPPDWLDNWDTDVLQALTHLQMTASPPNTPRPAFTSTMTTLSKAFPETNSWGEPWNPRTKRTKTKKYWKNLATRILPPVPKEEWETLEMVSKGIFAEAGWKVPARRTPIGDLYEPEWKWPLYATQSAARVDRPASRRFKLLTGEKDYNTPTGEPNALNCHRYTARAWRRLMMNIWRMTPIMEPLEQPMGEIKFDLKWGDSMFKPPVAVTAGEMEFFSGLKEQVGGKGGKRGKRS</sequence>
<dbReference type="InterPro" id="IPR046896">
    <property type="entry name" value="Cup1-like_N"/>
</dbReference>
<gene>
    <name evidence="2" type="ORF">QBC38DRAFT_485184</name>
</gene>
<evidence type="ECO:0000313" key="2">
    <source>
        <dbReference type="EMBL" id="KAK4224549.1"/>
    </source>
</evidence>
<name>A0AAN7BJS5_9PEZI</name>
<protein>
    <recommendedName>
        <fullName evidence="1">LYR motif-containing protein Cup1-like N-terminal domain-containing protein</fullName>
    </recommendedName>
</protein>
<accession>A0AAN7BJS5</accession>
<dbReference type="AlphaFoldDB" id="A0AAN7BJS5"/>
<reference evidence="2" key="2">
    <citation type="submission" date="2023-05" db="EMBL/GenBank/DDBJ databases">
        <authorList>
            <consortium name="Lawrence Berkeley National Laboratory"/>
            <person name="Steindorff A."/>
            <person name="Hensen N."/>
            <person name="Bonometti L."/>
            <person name="Westerberg I."/>
            <person name="Brannstrom I.O."/>
            <person name="Guillou S."/>
            <person name="Cros-Aarteil S."/>
            <person name="Calhoun S."/>
            <person name="Haridas S."/>
            <person name="Kuo A."/>
            <person name="Mondo S."/>
            <person name="Pangilinan J."/>
            <person name="Riley R."/>
            <person name="Labutti K."/>
            <person name="Andreopoulos B."/>
            <person name="Lipzen A."/>
            <person name="Chen C."/>
            <person name="Yanf M."/>
            <person name="Daum C."/>
            <person name="Ng V."/>
            <person name="Clum A."/>
            <person name="Ohm R."/>
            <person name="Martin F."/>
            <person name="Silar P."/>
            <person name="Natvig D."/>
            <person name="Lalanne C."/>
            <person name="Gautier V."/>
            <person name="Ament-Velasquez S.L."/>
            <person name="Kruys A."/>
            <person name="Hutchinson M.I."/>
            <person name="Powell A.J."/>
            <person name="Barry K."/>
            <person name="Miller A.N."/>
            <person name="Grigoriev I.V."/>
            <person name="Debuchy R."/>
            <person name="Gladieux P."/>
            <person name="Thoren M.H."/>
            <person name="Johannesson H."/>
        </authorList>
    </citation>
    <scope>NUCLEOTIDE SEQUENCE</scope>
    <source>
        <strain evidence="2">CBS 990.96</strain>
    </source>
</reference>
<reference evidence="2" key="1">
    <citation type="journal article" date="2023" name="Mol. Phylogenet. Evol.">
        <title>Genome-scale phylogeny and comparative genomics of the fungal order Sordariales.</title>
        <authorList>
            <person name="Hensen N."/>
            <person name="Bonometti L."/>
            <person name="Westerberg I."/>
            <person name="Brannstrom I.O."/>
            <person name="Guillou S."/>
            <person name="Cros-Aarteil S."/>
            <person name="Calhoun S."/>
            <person name="Haridas S."/>
            <person name="Kuo A."/>
            <person name="Mondo S."/>
            <person name="Pangilinan J."/>
            <person name="Riley R."/>
            <person name="LaButti K."/>
            <person name="Andreopoulos B."/>
            <person name="Lipzen A."/>
            <person name="Chen C."/>
            <person name="Yan M."/>
            <person name="Daum C."/>
            <person name="Ng V."/>
            <person name="Clum A."/>
            <person name="Steindorff A."/>
            <person name="Ohm R.A."/>
            <person name="Martin F."/>
            <person name="Silar P."/>
            <person name="Natvig D.O."/>
            <person name="Lalanne C."/>
            <person name="Gautier V."/>
            <person name="Ament-Velasquez S.L."/>
            <person name="Kruys A."/>
            <person name="Hutchinson M.I."/>
            <person name="Powell A.J."/>
            <person name="Barry K."/>
            <person name="Miller A.N."/>
            <person name="Grigoriev I.V."/>
            <person name="Debuchy R."/>
            <person name="Gladieux P."/>
            <person name="Hiltunen Thoren M."/>
            <person name="Johannesson H."/>
        </authorList>
    </citation>
    <scope>NUCLEOTIDE SEQUENCE</scope>
    <source>
        <strain evidence="2">CBS 990.96</strain>
    </source>
</reference>
<feature type="domain" description="LYR motif-containing protein Cup1-like N-terminal" evidence="1">
    <location>
        <begin position="16"/>
        <end position="97"/>
    </location>
</feature>
<comment type="caution">
    <text evidence="2">The sequence shown here is derived from an EMBL/GenBank/DDBJ whole genome shotgun (WGS) entry which is preliminary data.</text>
</comment>
<dbReference type="Proteomes" id="UP001301958">
    <property type="component" value="Unassembled WGS sequence"/>
</dbReference>
<proteinExistence type="predicted"/>
<evidence type="ECO:0000313" key="3">
    <source>
        <dbReference type="Proteomes" id="UP001301958"/>
    </source>
</evidence>
<evidence type="ECO:0000259" key="1">
    <source>
        <dbReference type="Pfam" id="PF20263"/>
    </source>
</evidence>
<organism evidence="2 3">
    <name type="scientific">Podospora fimiseda</name>
    <dbReference type="NCBI Taxonomy" id="252190"/>
    <lineage>
        <taxon>Eukaryota</taxon>
        <taxon>Fungi</taxon>
        <taxon>Dikarya</taxon>
        <taxon>Ascomycota</taxon>
        <taxon>Pezizomycotina</taxon>
        <taxon>Sordariomycetes</taxon>
        <taxon>Sordariomycetidae</taxon>
        <taxon>Sordariales</taxon>
        <taxon>Podosporaceae</taxon>
        <taxon>Podospora</taxon>
    </lineage>
</organism>
<dbReference type="CDD" id="cd20273">
    <property type="entry name" value="Complex1_LYR_unchar"/>
    <property type="match status" value="1"/>
</dbReference>
<dbReference type="EMBL" id="MU865389">
    <property type="protein sequence ID" value="KAK4224549.1"/>
    <property type="molecule type" value="Genomic_DNA"/>
</dbReference>
<keyword evidence="3" id="KW-1185">Reference proteome</keyword>
<dbReference type="Pfam" id="PF20263">
    <property type="entry name" value="LYRM2-like"/>
    <property type="match status" value="1"/>
</dbReference>